<reference evidence="1 2" key="1">
    <citation type="journal article" date="2024" name="J Genomics">
        <title>Draft genome sequencing and assembly of Favolaschia claudopus CIRM-BRFM 2984 isolated from oak limbs.</title>
        <authorList>
            <person name="Navarro D."/>
            <person name="Drula E."/>
            <person name="Chaduli D."/>
            <person name="Cazenave R."/>
            <person name="Ahrendt S."/>
            <person name="Wang J."/>
            <person name="Lipzen A."/>
            <person name="Daum C."/>
            <person name="Barry K."/>
            <person name="Grigoriev I.V."/>
            <person name="Favel A."/>
            <person name="Rosso M.N."/>
            <person name="Martin F."/>
        </authorList>
    </citation>
    <scope>NUCLEOTIDE SEQUENCE [LARGE SCALE GENOMIC DNA]</scope>
    <source>
        <strain evidence="1 2">CIRM-BRFM 2984</strain>
    </source>
</reference>
<accession>A0AAW0E3E8</accession>
<dbReference type="Proteomes" id="UP001362999">
    <property type="component" value="Unassembled WGS sequence"/>
</dbReference>
<gene>
    <name evidence="1" type="ORF">R3P38DRAFT_3341938</name>
</gene>
<organism evidence="1 2">
    <name type="scientific">Favolaschia claudopus</name>
    <dbReference type="NCBI Taxonomy" id="2862362"/>
    <lineage>
        <taxon>Eukaryota</taxon>
        <taxon>Fungi</taxon>
        <taxon>Dikarya</taxon>
        <taxon>Basidiomycota</taxon>
        <taxon>Agaricomycotina</taxon>
        <taxon>Agaricomycetes</taxon>
        <taxon>Agaricomycetidae</taxon>
        <taxon>Agaricales</taxon>
        <taxon>Marasmiineae</taxon>
        <taxon>Mycenaceae</taxon>
        <taxon>Favolaschia</taxon>
    </lineage>
</organism>
<proteinExistence type="predicted"/>
<dbReference type="AlphaFoldDB" id="A0AAW0E3E8"/>
<comment type="caution">
    <text evidence="1">The sequence shown here is derived from an EMBL/GenBank/DDBJ whole genome shotgun (WGS) entry which is preliminary data.</text>
</comment>
<evidence type="ECO:0000313" key="2">
    <source>
        <dbReference type="Proteomes" id="UP001362999"/>
    </source>
</evidence>
<dbReference type="EMBL" id="JAWWNJ010000004">
    <property type="protein sequence ID" value="KAK7057721.1"/>
    <property type="molecule type" value="Genomic_DNA"/>
</dbReference>
<protein>
    <submittedName>
        <fullName evidence="1">Uncharacterized protein</fullName>
    </submittedName>
</protein>
<name>A0AAW0E3E8_9AGAR</name>
<sequence length="333" mass="37350">MPGMPRLSIFDVLHRGVVNSLLGISGWAVWVGVYGHQERKAALMQRAQASKSAERKAIAEQQEQVLNTRALHKEQFPPKNPFNDNSGFSLGAMVTQQPELRLRNMLLRNHCSDNTVTCGIHPSPPPHSTHRRDTTTTIQYTARKDCNLNKTMAVQHSENQRAAWWLSVNEIDAAGTSALAIEIRARELEPNSWQHFDTDQAIHDSEKIPFQQTTGLCSLRDAVLAGSGVSSGSEKYYRRCIEIVRRTSMSPQNRMCSGSSQIVREVKYVYSNVNDRQTVDEHTTFPSLLTLFSDSNLSCHLLNSPVIKIINFAESDSEQSEQSPPRTPRSIPI</sequence>
<keyword evidence="2" id="KW-1185">Reference proteome</keyword>
<evidence type="ECO:0000313" key="1">
    <source>
        <dbReference type="EMBL" id="KAK7057721.1"/>
    </source>
</evidence>